<evidence type="ECO:0000256" key="3">
    <source>
        <dbReference type="ARBA" id="ARBA00012929"/>
    </source>
</evidence>
<dbReference type="FunFam" id="3.40.50.720:FF:000159">
    <property type="entry name" value="dTDP-4-dehydrorhamnose reductase"/>
    <property type="match status" value="1"/>
</dbReference>
<comment type="catalytic activity">
    <reaction evidence="5 6">
        <text>dTDP-beta-L-rhamnose + NADP(+) = dTDP-4-dehydro-beta-L-rhamnose + NADPH + H(+)</text>
        <dbReference type="Rhea" id="RHEA:21796"/>
        <dbReference type="ChEBI" id="CHEBI:15378"/>
        <dbReference type="ChEBI" id="CHEBI:57510"/>
        <dbReference type="ChEBI" id="CHEBI:57783"/>
        <dbReference type="ChEBI" id="CHEBI:58349"/>
        <dbReference type="ChEBI" id="CHEBI:62830"/>
        <dbReference type="EC" id="1.1.1.133"/>
    </reaction>
</comment>
<dbReference type="Proteomes" id="UP000199415">
    <property type="component" value="Unassembled WGS sequence"/>
</dbReference>
<dbReference type="Gene3D" id="3.40.50.720">
    <property type="entry name" value="NAD(P)-binding Rossmann-like Domain"/>
    <property type="match status" value="1"/>
</dbReference>
<keyword evidence="6" id="KW-0560">Oxidoreductase</keyword>
<evidence type="ECO:0000313" key="8">
    <source>
        <dbReference type="EMBL" id="SDF76655.1"/>
    </source>
</evidence>
<proteinExistence type="inferred from homology"/>
<evidence type="ECO:0000256" key="5">
    <source>
        <dbReference type="ARBA" id="ARBA00048200"/>
    </source>
</evidence>
<evidence type="ECO:0000256" key="4">
    <source>
        <dbReference type="ARBA" id="ARBA00017099"/>
    </source>
</evidence>
<comment type="similarity">
    <text evidence="2 6">Belongs to the dTDP-4-dehydrorhamnose reductase family.</text>
</comment>
<dbReference type="InterPro" id="IPR036291">
    <property type="entry name" value="NAD(P)-bd_dom_sf"/>
</dbReference>
<dbReference type="InterPro" id="IPR005913">
    <property type="entry name" value="dTDP_dehydrorham_reduct"/>
</dbReference>
<dbReference type="NCBIfam" id="TIGR01214">
    <property type="entry name" value="rmlD"/>
    <property type="match status" value="1"/>
</dbReference>
<comment type="cofactor">
    <cofactor evidence="6">
        <name>Mg(2+)</name>
        <dbReference type="ChEBI" id="CHEBI:18420"/>
    </cofactor>
    <text evidence="6">Binds 1 Mg(2+) ion per monomer.</text>
</comment>
<evidence type="ECO:0000256" key="2">
    <source>
        <dbReference type="ARBA" id="ARBA00010944"/>
    </source>
</evidence>
<dbReference type="OrthoDB" id="9803892at2"/>
<evidence type="ECO:0000259" key="7">
    <source>
        <dbReference type="Pfam" id="PF04321"/>
    </source>
</evidence>
<dbReference type="PANTHER" id="PTHR10491">
    <property type="entry name" value="DTDP-4-DEHYDRORHAMNOSE REDUCTASE"/>
    <property type="match status" value="1"/>
</dbReference>
<dbReference type="InterPro" id="IPR029903">
    <property type="entry name" value="RmlD-like-bd"/>
</dbReference>
<comment type="function">
    <text evidence="6">Catalyzes the reduction of dTDP-6-deoxy-L-lyxo-4-hexulose to yield dTDP-L-rhamnose.</text>
</comment>
<comment type="pathway">
    <text evidence="1 6">Carbohydrate biosynthesis; dTDP-L-rhamnose biosynthesis.</text>
</comment>
<reference evidence="8 9" key="1">
    <citation type="submission" date="2016-10" db="EMBL/GenBank/DDBJ databases">
        <authorList>
            <person name="de Groot N.N."/>
        </authorList>
    </citation>
    <scope>NUCLEOTIDE SEQUENCE [LARGE SCALE GENOMIC DNA]</scope>
    <source>
        <strain evidence="8 9">DSM 25584</strain>
    </source>
</reference>
<evidence type="ECO:0000256" key="6">
    <source>
        <dbReference type="RuleBase" id="RU364082"/>
    </source>
</evidence>
<protein>
    <recommendedName>
        <fullName evidence="4 6">dTDP-4-dehydrorhamnose reductase</fullName>
        <ecNumber evidence="3 6">1.1.1.133</ecNumber>
    </recommendedName>
</protein>
<dbReference type="GO" id="GO:0008831">
    <property type="term" value="F:dTDP-4-dehydrorhamnose reductase activity"/>
    <property type="evidence" value="ECO:0007669"/>
    <property type="project" value="UniProtKB-EC"/>
</dbReference>
<evidence type="ECO:0000256" key="1">
    <source>
        <dbReference type="ARBA" id="ARBA00004781"/>
    </source>
</evidence>
<keyword evidence="6" id="KW-0521">NADP</keyword>
<dbReference type="PANTHER" id="PTHR10491:SF4">
    <property type="entry name" value="METHIONINE ADENOSYLTRANSFERASE 2 SUBUNIT BETA"/>
    <property type="match status" value="1"/>
</dbReference>
<dbReference type="STRING" id="1082479.SAMN05216241_102276"/>
<accession>A0A1G7NRE9</accession>
<sequence>MTSTSAILVVGRNGQLARELERTARYRGRALAILGRDQADVTDATAISEVVAAINPKVVINAAAYTAVDQAESEPTAAFRLNDDGVVHLANACRDVNAALIHVSTDYVFDGRKRAPYTEQDEVSPINVYGQSKAAGEAALRSILAQHVILRTSWLYSAFGHNFVKTMLRVGAERRELRIVTDQYGNPTAAHDLAAACLDIADRLMNGPNNTLYGTFHCTGSGWTSWYGLAEHVFAVAERTQPGRAIPTLEPVTTDQWPTAAARPQFARLSCDRLSAMYGITVPPWQDSLARVVTELLDSGW</sequence>
<dbReference type="AlphaFoldDB" id="A0A1G7NRE9"/>
<dbReference type="Gene3D" id="3.90.25.10">
    <property type="entry name" value="UDP-galactose 4-epimerase, domain 1"/>
    <property type="match status" value="1"/>
</dbReference>
<dbReference type="RefSeq" id="WP_090018903.1">
    <property type="nucleotide sequence ID" value="NZ_FNCE01000002.1"/>
</dbReference>
<evidence type="ECO:0000313" key="9">
    <source>
        <dbReference type="Proteomes" id="UP000199415"/>
    </source>
</evidence>
<dbReference type="EMBL" id="FNCE01000002">
    <property type="protein sequence ID" value="SDF76655.1"/>
    <property type="molecule type" value="Genomic_DNA"/>
</dbReference>
<dbReference type="Pfam" id="PF04321">
    <property type="entry name" value="RmlD_sub_bind"/>
    <property type="match status" value="1"/>
</dbReference>
<dbReference type="UniPathway" id="UPA00124"/>
<keyword evidence="9" id="KW-1185">Reference proteome</keyword>
<feature type="domain" description="RmlD-like substrate binding" evidence="7">
    <location>
        <begin position="7"/>
        <end position="296"/>
    </location>
</feature>
<dbReference type="EC" id="1.1.1.133" evidence="3 6"/>
<dbReference type="CDD" id="cd05254">
    <property type="entry name" value="dTDP_HR_like_SDR_e"/>
    <property type="match status" value="1"/>
</dbReference>
<dbReference type="GO" id="GO:0019305">
    <property type="term" value="P:dTDP-rhamnose biosynthetic process"/>
    <property type="evidence" value="ECO:0007669"/>
    <property type="project" value="UniProtKB-UniPathway"/>
</dbReference>
<dbReference type="SUPFAM" id="SSF51735">
    <property type="entry name" value="NAD(P)-binding Rossmann-fold domains"/>
    <property type="match status" value="1"/>
</dbReference>
<gene>
    <name evidence="8" type="ORF">SAMN05216241_102276</name>
</gene>
<organism evidence="8 9">
    <name type="scientific">Limimonas halophila</name>
    <dbReference type="NCBI Taxonomy" id="1082479"/>
    <lineage>
        <taxon>Bacteria</taxon>
        <taxon>Pseudomonadati</taxon>
        <taxon>Pseudomonadota</taxon>
        <taxon>Alphaproteobacteria</taxon>
        <taxon>Rhodospirillales</taxon>
        <taxon>Rhodovibrionaceae</taxon>
        <taxon>Limimonas</taxon>
    </lineage>
</organism>
<name>A0A1G7NRE9_9PROT</name>